<dbReference type="GO" id="GO:0008643">
    <property type="term" value="P:carbohydrate transport"/>
    <property type="evidence" value="ECO:0007669"/>
    <property type="project" value="InterPro"/>
</dbReference>
<dbReference type="PANTHER" id="PTHR43308:SF1">
    <property type="entry name" value="OUTER MEMBRANE PROTEIN ALPHA"/>
    <property type="match status" value="1"/>
</dbReference>
<dbReference type="PROSITE" id="PS51272">
    <property type="entry name" value="SLH"/>
    <property type="match status" value="1"/>
</dbReference>
<dbReference type="RefSeq" id="WP_322879495.1">
    <property type="nucleotide sequence ID" value="NZ_JAVMIP010000025.1"/>
</dbReference>
<dbReference type="Pfam" id="PF00395">
    <property type="entry name" value="SLH"/>
    <property type="match status" value="1"/>
</dbReference>
<dbReference type="InterPro" id="IPR001119">
    <property type="entry name" value="SLH_dom"/>
</dbReference>
<evidence type="ECO:0000256" key="1">
    <source>
        <dbReference type="ARBA" id="ARBA00008769"/>
    </source>
</evidence>
<comment type="similarity">
    <text evidence="1 2">Belongs to the OprB family.</text>
</comment>
<dbReference type="EMBL" id="JAVMIP010000025">
    <property type="protein sequence ID" value="MDS3862287.1"/>
    <property type="molecule type" value="Genomic_DNA"/>
</dbReference>
<protein>
    <submittedName>
        <fullName evidence="5">Iron uptake porin</fullName>
    </submittedName>
</protein>
<evidence type="ECO:0000313" key="6">
    <source>
        <dbReference type="Proteomes" id="UP001268256"/>
    </source>
</evidence>
<feature type="domain" description="SLH" evidence="4">
    <location>
        <begin position="59"/>
        <end position="123"/>
    </location>
</feature>
<keyword evidence="2" id="KW-0732">Signal</keyword>
<proteinExistence type="inferred from homology"/>
<evidence type="ECO:0000313" key="5">
    <source>
        <dbReference type="EMBL" id="MDS3862287.1"/>
    </source>
</evidence>
<evidence type="ECO:0000256" key="2">
    <source>
        <dbReference type="RuleBase" id="RU363072"/>
    </source>
</evidence>
<evidence type="ECO:0000256" key="3">
    <source>
        <dbReference type="SAM" id="Coils"/>
    </source>
</evidence>
<dbReference type="AlphaFoldDB" id="A0AAE4K0Y0"/>
<feature type="coiled-coil region" evidence="3">
    <location>
        <begin position="133"/>
        <end position="160"/>
    </location>
</feature>
<gene>
    <name evidence="5" type="ORF">RIF25_15920</name>
</gene>
<reference evidence="6" key="1">
    <citation type="submission" date="2023-07" db="EMBL/GenBank/DDBJ databases">
        <authorList>
            <person name="Luz R."/>
            <person name="Cordeiro R."/>
            <person name="Fonseca A."/>
            <person name="Goncalves V."/>
        </authorList>
    </citation>
    <scope>NUCLEOTIDE SEQUENCE [LARGE SCALE GENOMIC DNA]</scope>
    <source>
        <strain evidence="6">BACA0444</strain>
    </source>
</reference>
<dbReference type="Proteomes" id="UP001268256">
    <property type="component" value="Unassembled WGS sequence"/>
</dbReference>
<dbReference type="PANTHER" id="PTHR43308">
    <property type="entry name" value="OUTER MEMBRANE PROTEIN ALPHA-RELATED"/>
    <property type="match status" value="1"/>
</dbReference>
<feature type="chain" id="PRO_5041782415" evidence="2">
    <location>
        <begin position="27"/>
        <end position="551"/>
    </location>
</feature>
<comment type="caution">
    <text evidence="5">The sequence shown here is derived from an EMBL/GenBank/DDBJ whole genome shotgun (WGS) entry which is preliminary data.</text>
</comment>
<keyword evidence="3" id="KW-0175">Coiled coil</keyword>
<dbReference type="InterPro" id="IPR047684">
    <property type="entry name" value="Por_som-like"/>
</dbReference>
<dbReference type="GO" id="GO:0016020">
    <property type="term" value="C:membrane"/>
    <property type="evidence" value="ECO:0007669"/>
    <property type="project" value="InterPro"/>
</dbReference>
<feature type="signal peptide" evidence="2">
    <location>
        <begin position="1"/>
        <end position="26"/>
    </location>
</feature>
<organism evidence="5 6">
    <name type="scientific">Pseudocalidococcus azoricus BACA0444</name>
    <dbReference type="NCBI Taxonomy" id="2918990"/>
    <lineage>
        <taxon>Bacteria</taxon>
        <taxon>Bacillati</taxon>
        <taxon>Cyanobacteriota</taxon>
        <taxon>Cyanophyceae</taxon>
        <taxon>Acaryochloridales</taxon>
        <taxon>Thermosynechococcaceae</taxon>
        <taxon>Pseudocalidococcus</taxon>
        <taxon>Pseudocalidococcus azoricus</taxon>
    </lineage>
</organism>
<dbReference type="GO" id="GO:0015288">
    <property type="term" value="F:porin activity"/>
    <property type="evidence" value="ECO:0007669"/>
    <property type="project" value="InterPro"/>
</dbReference>
<dbReference type="Pfam" id="PF04966">
    <property type="entry name" value="OprB"/>
    <property type="match status" value="1"/>
</dbReference>
<dbReference type="InterPro" id="IPR038673">
    <property type="entry name" value="OprB_sf"/>
</dbReference>
<dbReference type="Gene3D" id="2.40.160.180">
    <property type="entry name" value="Carbohydrate-selective porin OprB"/>
    <property type="match status" value="1"/>
</dbReference>
<name>A0AAE4K0Y0_9CYAN</name>
<sequence length="551" mass="58067">MTKQQALPLGSLLGVVPFLLAGQAWAGETLDPMATSGLSLHQSQSVLQSQSVSQAQVTSVSQLSDVRPTDWAYQALASLVEKYGCIAGYPDGTFRGNRAATRFEMAAALNACLDVVSDRFATKEDLATAQRLAQEFAAELATLRGRVDNLEARTSALEATQFSTTTKLTVDALVAFQAGGASGPIVNPADGITLGASQYNPTVISRVDINLITSFTGEDLLITTLQTGNGGLDSFSAAGIGTGGFINSGAVDYAGVGPAVNLYRLVYEFQPVEDLTIAAGALFFPSDYIDGNSYANDSFQDFSSGFFINNRLTVVFPVDGPGGSGAVVQWNPNQGPFTVRGLYVAASAFNANKNNGPFPGIPGGFFGDPYQGSVELEYADTFGAEEQNSYAVRLQYTNSSTIDIAQNAGGLNFEVSLGQFGFFGRYGYSGATLYGIGSTVDGLGGFDLSSIVPAGTTQNFTAQTWMAGLGYRDLWMEGSLLAAAVGQPFINNLPSAPGVNDSTQTNYELFYRIPVSDNISLTPVFMAVTNANNIANNAPIFQGLVRTTFSF</sequence>
<dbReference type="NCBIfam" id="NF033921">
    <property type="entry name" value="por_somb"/>
    <property type="match status" value="1"/>
</dbReference>
<dbReference type="InterPro" id="IPR051465">
    <property type="entry name" value="Cell_Envelope_Struct_Comp"/>
</dbReference>
<dbReference type="InterPro" id="IPR007049">
    <property type="entry name" value="Carb-sel_porin_OprB"/>
</dbReference>
<keyword evidence="6" id="KW-1185">Reference proteome</keyword>
<evidence type="ECO:0000259" key="4">
    <source>
        <dbReference type="PROSITE" id="PS51272"/>
    </source>
</evidence>
<accession>A0AAE4K0Y0</accession>